<keyword evidence="3" id="KW-0067">ATP-binding</keyword>
<dbReference type="EMBL" id="UINC01001744">
    <property type="protein sequence ID" value="SUZ87886.1"/>
    <property type="molecule type" value="Genomic_DNA"/>
</dbReference>
<dbReference type="SMART" id="SM00382">
    <property type="entry name" value="AAA"/>
    <property type="match status" value="1"/>
</dbReference>
<sequence>MTDFKIQPIITFSSVSKNFGEISALENINISVNHGEFLALIGPSGCGKSTILRLASGLDSPSSGKIDISTDKVGYVFQDATLMPWRTVRKNVGLLAELEKFDKEIIKKKTDDILELVGLEDFADHYPFALSGGMKMRASLARSLVLDPELFLFDEPFGALDLITRGRLNVELLQLYTSKKFTSLFVTHSVEEALFLSSRVIVFSGRPGKIKGEFEVPFKYPRDTKIRYSSEFAELSGEVGKILEDSS</sequence>
<dbReference type="GO" id="GO:0016887">
    <property type="term" value="F:ATP hydrolysis activity"/>
    <property type="evidence" value="ECO:0007669"/>
    <property type="project" value="InterPro"/>
</dbReference>
<dbReference type="Pfam" id="PF00005">
    <property type="entry name" value="ABC_tran"/>
    <property type="match status" value="1"/>
</dbReference>
<evidence type="ECO:0000256" key="2">
    <source>
        <dbReference type="ARBA" id="ARBA00022741"/>
    </source>
</evidence>
<keyword evidence="1" id="KW-0813">Transport</keyword>
<dbReference type="PANTHER" id="PTHR42788">
    <property type="entry name" value="TAURINE IMPORT ATP-BINDING PROTEIN-RELATED"/>
    <property type="match status" value="1"/>
</dbReference>
<evidence type="ECO:0000259" key="4">
    <source>
        <dbReference type="PROSITE" id="PS50893"/>
    </source>
</evidence>
<organism evidence="5">
    <name type="scientific">marine metagenome</name>
    <dbReference type="NCBI Taxonomy" id="408172"/>
    <lineage>
        <taxon>unclassified sequences</taxon>
        <taxon>metagenomes</taxon>
        <taxon>ecological metagenomes</taxon>
    </lineage>
</organism>
<evidence type="ECO:0000313" key="5">
    <source>
        <dbReference type="EMBL" id="SUZ87886.1"/>
    </source>
</evidence>
<proteinExistence type="predicted"/>
<dbReference type="SUPFAM" id="SSF52540">
    <property type="entry name" value="P-loop containing nucleoside triphosphate hydrolases"/>
    <property type="match status" value="1"/>
</dbReference>
<dbReference type="AlphaFoldDB" id="A0A381R832"/>
<dbReference type="InterPro" id="IPR017871">
    <property type="entry name" value="ABC_transporter-like_CS"/>
</dbReference>
<protein>
    <recommendedName>
        <fullName evidence="4">ABC transporter domain-containing protein</fullName>
    </recommendedName>
</protein>
<accession>A0A381R832</accession>
<reference evidence="5" key="1">
    <citation type="submission" date="2018-05" db="EMBL/GenBank/DDBJ databases">
        <authorList>
            <person name="Lanie J.A."/>
            <person name="Ng W.-L."/>
            <person name="Kazmierczak K.M."/>
            <person name="Andrzejewski T.M."/>
            <person name="Davidsen T.M."/>
            <person name="Wayne K.J."/>
            <person name="Tettelin H."/>
            <person name="Glass J.I."/>
            <person name="Rusch D."/>
            <person name="Podicherti R."/>
            <person name="Tsui H.-C.T."/>
            <person name="Winkler M.E."/>
        </authorList>
    </citation>
    <scope>NUCLEOTIDE SEQUENCE</scope>
</reference>
<dbReference type="InterPro" id="IPR003593">
    <property type="entry name" value="AAA+_ATPase"/>
</dbReference>
<dbReference type="PANTHER" id="PTHR42788:SF13">
    <property type="entry name" value="ALIPHATIC SULFONATES IMPORT ATP-BINDING PROTEIN SSUB"/>
    <property type="match status" value="1"/>
</dbReference>
<dbReference type="InterPro" id="IPR027417">
    <property type="entry name" value="P-loop_NTPase"/>
</dbReference>
<keyword evidence="2" id="KW-0547">Nucleotide-binding</keyword>
<evidence type="ECO:0000256" key="3">
    <source>
        <dbReference type="ARBA" id="ARBA00022840"/>
    </source>
</evidence>
<dbReference type="PROSITE" id="PS00211">
    <property type="entry name" value="ABC_TRANSPORTER_1"/>
    <property type="match status" value="1"/>
</dbReference>
<dbReference type="CDD" id="cd03293">
    <property type="entry name" value="ABC_NrtD_SsuB_transporters"/>
    <property type="match status" value="1"/>
</dbReference>
<evidence type="ECO:0000256" key="1">
    <source>
        <dbReference type="ARBA" id="ARBA00022448"/>
    </source>
</evidence>
<gene>
    <name evidence="5" type="ORF">METZ01_LOCUS40740</name>
</gene>
<feature type="domain" description="ABC transporter" evidence="4">
    <location>
        <begin position="10"/>
        <end position="230"/>
    </location>
</feature>
<dbReference type="PROSITE" id="PS50893">
    <property type="entry name" value="ABC_TRANSPORTER_2"/>
    <property type="match status" value="1"/>
</dbReference>
<dbReference type="InterPro" id="IPR050166">
    <property type="entry name" value="ABC_transporter_ATP-bind"/>
</dbReference>
<dbReference type="InterPro" id="IPR003439">
    <property type="entry name" value="ABC_transporter-like_ATP-bd"/>
</dbReference>
<dbReference type="Gene3D" id="3.40.50.300">
    <property type="entry name" value="P-loop containing nucleotide triphosphate hydrolases"/>
    <property type="match status" value="1"/>
</dbReference>
<name>A0A381R832_9ZZZZ</name>
<dbReference type="GO" id="GO:0005524">
    <property type="term" value="F:ATP binding"/>
    <property type="evidence" value="ECO:0007669"/>
    <property type="project" value="UniProtKB-KW"/>
</dbReference>